<sequence length="77" mass="8634">MRVVEQKELDCYDGPAQRREGLMAIVDTSACYLLQNPGDPQVLAARNERSRIPKLKARRPPSAVERRDGQQLANDGN</sequence>
<dbReference type="EMBL" id="LZYO01000005">
    <property type="protein sequence ID" value="ODH45203.1"/>
    <property type="molecule type" value="Genomic_DNA"/>
</dbReference>
<gene>
    <name evidence="2" type="ORF">ACO22_00316</name>
</gene>
<evidence type="ECO:0000313" key="3">
    <source>
        <dbReference type="Proteomes" id="UP000242814"/>
    </source>
</evidence>
<evidence type="ECO:0000256" key="1">
    <source>
        <dbReference type="SAM" id="MobiDB-lite"/>
    </source>
</evidence>
<proteinExistence type="predicted"/>
<dbReference type="Proteomes" id="UP000242814">
    <property type="component" value="Unassembled WGS sequence"/>
</dbReference>
<organism evidence="2 3">
    <name type="scientific">Paracoccidioides brasiliensis</name>
    <dbReference type="NCBI Taxonomy" id="121759"/>
    <lineage>
        <taxon>Eukaryota</taxon>
        <taxon>Fungi</taxon>
        <taxon>Dikarya</taxon>
        <taxon>Ascomycota</taxon>
        <taxon>Pezizomycotina</taxon>
        <taxon>Eurotiomycetes</taxon>
        <taxon>Eurotiomycetidae</taxon>
        <taxon>Onygenales</taxon>
        <taxon>Ajellomycetaceae</taxon>
        <taxon>Paracoccidioides</taxon>
    </lineage>
</organism>
<reference evidence="2 3" key="1">
    <citation type="submission" date="2016-06" db="EMBL/GenBank/DDBJ databases">
        <authorList>
            <person name="Kjaerup R.B."/>
            <person name="Dalgaard T.S."/>
            <person name="Juul-Madsen H.R."/>
        </authorList>
    </citation>
    <scope>NUCLEOTIDE SEQUENCE [LARGE SCALE GENOMIC DNA]</scope>
    <source>
        <strain evidence="2 3">Pb300</strain>
    </source>
</reference>
<dbReference type="VEuPathDB" id="FungiDB:PADG_02500"/>
<protein>
    <submittedName>
        <fullName evidence="2">Uncharacterized protein</fullName>
    </submittedName>
</protein>
<feature type="region of interest" description="Disordered" evidence="1">
    <location>
        <begin position="46"/>
        <end position="77"/>
    </location>
</feature>
<evidence type="ECO:0000313" key="2">
    <source>
        <dbReference type="EMBL" id="ODH45203.1"/>
    </source>
</evidence>
<accession>A0A1D2JPU0</accession>
<name>A0A1D2JPU0_PARBR</name>
<dbReference type="AlphaFoldDB" id="A0A1D2JPU0"/>
<comment type="caution">
    <text evidence="2">The sequence shown here is derived from an EMBL/GenBank/DDBJ whole genome shotgun (WGS) entry which is preliminary data.</text>
</comment>
<dbReference type="VEuPathDB" id="FungiDB:PABG_00110"/>